<dbReference type="SUPFAM" id="SSF49464">
    <property type="entry name" value="Carboxypeptidase regulatory domain-like"/>
    <property type="match status" value="1"/>
</dbReference>
<dbReference type="SUPFAM" id="SSF89550">
    <property type="entry name" value="PHP domain-like"/>
    <property type="match status" value="1"/>
</dbReference>
<gene>
    <name evidence="1" type="ORF">GBK04_03830</name>
</gene>
<dbReference type="Gene3D" id="2.60.40.1120">
    <property type="entry name" value="Carboxypeptidase-like, regulatory domain"/>
    <property type="match status" value="1"/>
</dbReference>
<dbReference type="Proteomes" id="UP000479293">
    <property type="component" value="Unassembled WGS sequence"/>
</dbReference>
<dbReference type="NCBIfam" id="NF038032">
    <property type="entry name" value="CehA_McbA_metalo"/>
    <property type="match status" value="1"/>
</dbReference>
<evidence type="ECO:0000313" key="2">
    <source>
        <dbReference type="Proteomes" id="UP000479293"/>
    </source>
</evidence>
<accession>A0A7C9BAA1</accession>
<evidence type="ECO:0000313" key="1">
    <source>
        <dbReference type="EMBL" id="MPR32496.1"/>
    </source>
</evidence>
<dbReference type="Gene3D" id="3.20.20.140">
    <property type="entry name" value="Metal-dependent hydrolases"/>
    <property type="match status" value="1"/>
</dbReference>
<dbReference type="Pfam" id="PF13620">
    <property type="entry name" value="CarboxypepD_reg"/>
    <property type="match status" value="1"/>
</dbReference>
<dbReference type="InterPro" id="IPR016195">
    <property type="entry name" value="Pol/histidinol_Pase-like"/>
</dbReference>
<keyword evidence="2" id="KW-1185">Reference proteome</keyword>
<name>A0A7C9BAA1_9BACT</name>
<reference evidence="1 2" key="1">
    <citation type="submission" date="2019-10" db="EMBL/GenBank/DDBJ databases">
        <title>Draft Genome Sequence of Cytophagaceae sp. SJW1-29.</title>
        <authorList>
            <person name="Choi A."/>
        </authorList>
    </citation>
    <scope>NUCLEOTIDE SEQUENCE [LARGE SCALE GENOMIC DNA]</scope>
    <source>
        <strain evidence="1 2">SJW1-29</strain>
    </source>
</reference>
<protein>
    <recommendedName>
        <fullName evidence="3">Carboxypeptidase regulatory-like domain-containing protein</fullName>
    </recommendedName>
</protein>
<proteinExistence type="predicted"/>
<comment type="caution">
    <text evidence="1">The sequence shown here is derived from an EMBL/GenBank/DDBJ whole genome shotgun (WGS) entry which is preliminary data.</text>
</comment>
<evidence type="ECO:0008006" key="3">
    <source>
        <dbReference type="Google" id="ProtNLM"/>
    </source>
</evidence>
<dbReference type="AlphaFoldDB" id="A0A7C9BAA1"/>
<organism evidence="1 2">
    <name type="scientific">Salmonirosea aquatica</name>
    <dbReference type="NCBI Taxonomy" id="2654236"/>
    <lineage>
        <taxon>Bacteria</taxon>
        <taxon>Pseudomonadati</taxon>
        <taxon>Bacteroidota</taxon>
        <taxon>Cytophagia</taxon>
        <taxon>Cytophagales</taxon>
        <taxon>Spirosomataceae</taxon>
        <taxon>Salmonirosea</taxon>
    </lineage>
</organism>
<dbReference type="InterPro" id="IPR008969">
    <property type="entry name" value="CarboxyPept-like_regulatory"/>
</dbReference>
<sequence>MFDRKEALPLIRIIEKRFGSGLLTGCLRKFGYYVVLFSSLVGAAQGSEIVRLTEKNLSLLPGGKEVDGMAGDWLMRNDWVVAVIGAAYSDREANQMVSSIQGAVIDYTSRRVNNDQLVVYYPQGARVDIPSADTIIVLRDKGTSVQLQAIRYPTAAEPYGSATTYTLNDGEGFLRVMTTYENKTGKTVAVRLYDQLRCDNRVDDAAPQGESRLAYLQNDWYHAAYGVATTDRELYTEGRVGRKNLIKLGYEILYAEDSVQLNPGQKLTISRVLLTGTDVADLQKQYMTLSGEKNPSLAINLKTTTGQAVDGAFVTVRDAQNAVLSSAITDATGQGRLYLPVGSHQVEASKPGHDTLRREITIPSDKAFALVMQPPTKVLMRVESADGKMLPVKVEFRGAQGTKNPMLGPETRTEGAFNLYYSHTPHFEVPLPPGTYRVIVSHGPEYQAEVREVTLSRGEAKPLTIQIKRLFTTPNWILADLHNHSTGSGDSNVGREDRVINLAASGIEFAPATEHNRISSYTEVIRAAGLQPYIASAAGIELSGRPGPGDINHQIAFPLRPKPGRGYGAPKTDADPRVQMSRLYHYDQDRFKLMQQNHPNIGWLYFDKNQDGEIDQGFGTESMTDVMEIRETMADLPGAVNGGDTDTRSFHWLQMLNRGYRIFGTANSDNHTVGHASGSMFNYVHVPHDKPEEIDPEEVARQVKAGHVVISDGPFMEVRVNGALPGEEIKAADGKIKVQVKVLTANWAPVNTVQILVNGKADSSLIFNQKNNPAMFRNTPTVFEGTLPLDLKTDAHIIVMAYGLGENVGLVTGGKMKTALPIAVSNPVFVDVDGHGFSPNHDLLGMPLPTALKKKAKDSEVE</sequence>
<dbReference type="EMBL" id="WHLY01000002">
    <property type="protein sequence ID" value="MPR32496.1"/>
    <property type="molecule type" value="Genomic_DNA"/>
</dbReference>